<name>A0AAN7L7P2_9MYRT</name>
<dbReference type="PANTHER" id="PTHR32011:SF6">
    <property type="entry name" value="KNR4_SMI1-LIKE DOMAIN-CONTAINING PROTEIN"/>
    <property type="match status" value="1"/>
</dbReference>
<accession>A0AAN7L7P2</accession>
<keyword evidence="2" id="KW-1185">Reference proteome</keyword>
<organism evidence="1 2">
    <name type="scientific">Trapa incisa</name>
    <dbReference type="NCBI Taxonomy" id="236973"/>
    <lineage>
        <taxon>Eukaryota</taxon>
        <taxon>Viridiplantae</taxon>
        <taxon>Streptophyta</taxon>
        <taxon>Embryophyta</taxon>
        <taxon>Tracheophyta</taxon>
        <taxon>Spermatophyta</taxon>
        <taxon>Magnoliopsida</taxon>
        <taxon>eudicotyledons</taxon>
        <taxon>Gunneridae</taxon>
        <taxon>Pentapetalae</taxon>
        <taxon>rosids</taxon>
        <taxon>malvids</taxon>
        <taxon>Myrtales</taxon>
        <taxon>Lythraceae</taxon>
        <taxon>Trapa</taxon>
    </lineage>
</organism>
<dbReference type="Proteomes" id="UP001345219">
    <property type="component" value="Chromosome 18"/>
</dbReference>
<sequence>MASITTTVTTTTTATTTNRPAARLVCFSFAAYARTLIDRLKSAGVPVLKGLTEHELSSLESAHSISFPPDLRSILQEGVPIGSGFPDWRSSSLQQLQIQFSLPQLTFFKLISKNYFWCASWGERPEIVAEAVALVERLAEDAPALVPVYRNCYVATRPSMAGNPVFYVNGRDIRLLSFDLAGFFRDMEFTEKGTLRQRAGPKIDSPPWAATAPRKIDFWSEAVEAARLAMCGWWDGGGKLTLVLDEAFWTLIDGGWRLDEVREMMMMMEDHEAGKKGNVDRDRSPVSSLSMKLFHGQRTAKGPA</sequence>
<evidence type="ECO:0000313" key="2">
    <source>
        <dbReference type="Proteomes" id="UP001345219"/>
    </source>
</evidence>
<dbReference type="EMBL" id="JAXIOK010000003">
    <property type="protein sequence ID" value="KAK4775987.1"/>
    <property type="molecule type" value="Genomic_DNA"/>
</dbReference>
<dbReference type="AlphaFoldDB" id="A0AAN7L7P2"/>
<protein>
    <submittedName>
        <fullName evidence="1">Uncharacterized protein</fullName>
    </submittedName>
</protein>
<dbReference type="PANTHER" id="PTHR32011">
    <property type="entry name" value="OS08G0472400 PROTEIN"/>
    <property type="match status" value="1"/>
</dbReference>
<proteinExistence type="predicted"/>
<gene>
    <name evidence="1" type="ORF">SAY87_023948</name>
</gene>
<comment type="caution">
    <text evidence="1">The sequence shown here is derived from an EMBL/GenBank/DDBJ whole genome shotgun (WGS) entry which is preliminary data.</text>
</comment>
<reference evidence="1 2" key="1">
    <citation type="journal article" date="2023" name="Hortic Res">
        <title>Pangenome of water caltrop reveals structural variations and asymmetric subgenome divergence after allopolyploidization.</title>
        <authorList>
            <person name="Zhang X."/>
            <person name="Chen Y."/>
            <person name="Wang L."/>
            <person name="Yuan Y."/>
            <person name="Fang M."/>
            <person name="Shi L."/>
            <person name="Lu R."/>
            <person name="Comes H.P."/>
            <person name="Ma Y."/>
            <person name="Chen Y."/>
            <person name="Huang G."/>
            <person name="Zhou Y."/>
            <person name="Zheng Z."/>
            <person name="Qiu Y."/>
        </authorList>
    </citation>
    <scope>NUCLEOTIDE SEQUENCE [LARGE SCALE GENOMIC DNA]</scope>
    <source>
        <tissue evidence="1">Roots</tissue>
    </source>
</reference>
<evidence type="ECO:0000313" key="1">
    <source>
        <dbReference type="EMBL" id="KAK4775987.1"/>
    </source>
</evidence>